<accession>A0A7M2YSQ0</accession>
<comment type="caution">
    <text evidence="2">The sequence shown here is derived from an EMBL/GenBank/DDBJ whole genome shotgun (WGS) entry which is preliminary data.</text>
</comment>
<name>A0A7M2YSQ0_9ACTN</name>
<reference evidence="2 3" key="1">
    <citation type="submission" date="2018-07" db="EMBL/GenBank/DDBJ databases">
        <title>High-quality-draft genome sequence of Gaiella occulta.</title>
        <authorList>
            <person name="Severino R."/>
            <person name="Froufe H.J.C."/>
            <person name="Rainey F.A."/>
            <person name="Barroso C."/>
            <person name="Albuquerque L."/>
            <person name="Lobo-Da-Cunha A."/>
            <person name="Da Costa M.S."/>
            <person name="Egas C."/>
        </authorList>
    </citation>
    <scope>NUCLEOTIDE SEQUENCE [LARGE SCALE GENOMIC DNA]</scope>
    <source>
        <strain evidence="2 3">F2-233</strain>
    </source>
</reference>
<evidence type="ECO:0000313" key="3">
    <source>
        <dbReference type="Proteomes" id="UP000254134"/>
    </source>
</evidence>
<gene>
    <name evidence="2" type="ORF">Gocc_3082</name>
</gene>
<proteinExistence type="predicted"/>
<evidence type="ECO:0000256" key="1">
    <source>
        <dbReference type="SAM" id="MobiDB-lite"/>
    </source>
</evidence>
<sequence length="158" mass="17500">MARRGEDPKVEALRAERSLNPRPEAVRDEAFRESAFLDARDLVQVKYEMVRRVRLEGEAVSGTARAFGFSRPSFYQAQAALEAGGLPALVPARPGPRRAHKLTEEVVAFARERLESDPSLRSAALAGQIAERFGVRVHPRSVERALQRAARPKSGGER</sequence>
<dbReference type="EMBL" id="QQZY01000014">
    <property type="protein sequence ID" value="RDI73193.1"/>
    <property type="molecule type" value="Genomic_DNA"/>
</dbReference>
<dbReference type="Proteomes" id="UP000254134">
    <property type="component" value="Unassembled WGS sequence"/>
</dbReference>
<reference evidence="3" key="2">
    <citation type="journal article" date="2019" name="MicrobiologyOpen">
        <title>High-quality draft genome sequence of Gaiella occulta isolated from a 150 meter deep mineral water borehole and comparison with the genome sequences of other deep-branching lineages of the phylum Actinobacteria.</title>
        <authorList>
            <person name="Severino R."/>
            <person name="Froufe H.J.C."/>
            <person name="Barroso C."/>
            <person name="Albuquerque L."/>
            <person name="Lobo-da-Cunha A."/>
            <person name="da Costa M.S."/>
            <person name="Egas C."/>
        </authorList>
    </citation>
    <scope>NUCLEOTIDE SEQUENCE [LARGE SCALE GENOMIC DNA]</scope>
    <source>
        <strain evidence="3">F2-233</strain>
    </source>
</reference>
<keyword evidence="3" id="KW-1185">Reference proteome</keyword>
<feature type="region of interest" description="Disordered" evidence="1">
    <location>
        <begin position="1"/>
        <end position="22"/>
    </location>
</feature>
<dbReference type="AlphaFoldDB" id="A0A7M2YSQ0"/>
<dbReference type="SUPFAM" id="SSF46689">
    <property type="entry name" value="Homeodomain-like"/>
    <property type="match status" value="1"/>
</dbReference>
<dbReference type="Pfam" id="PF13565">
    <property type="entry name" value="HTH_32"/>
    <property type="match status" value="1"/>
</dbReference>
<evidence type="ECO:0000313" key="2">
    <source>
        <dbReference type="EMBL" id="RDI73193.1"/>
    </source>
</evidence>
<protein>
    <submittedName>
        <fullName evidence="2">Winged helix-turn helix</fullName>
    </submittedName>
</protein>
<dbReference type="InterPro" id="IPR009057">
    <property type="entry name" value="Homeodomain-like_sf"/>
</dbReference>
<organism evidence="2 3">
    <name type="scientific">Gaiella occulta</name>
    <dbReference type="NCBI Taxonomy" id="1002870"/>
    <lineage>
        <taxon>Bacteria</taxon>
        <taxon>Bacillati</taxon>
        <taxon>Actinomycetota</taxon>
        <taxon>Thermoleophilia</taxon>
        <taxon>Gaiellales</taxon>
        <taxon>Gaiellaceae</taxon>
        <taxon>Gaiella</taxon>
    </lineage>
</organism>
<dbReference type="RefSeq" id="WP_220150668.1">
    <property type="nucleotide sequence ID" value="NZ_QQZY01000014.1"/>
</dbReference>